<proteinExistence type="inferred from homology"/>
<dbReference type="Pfam" id="PF03253">
    <property type="entry name" value="UT"/>
    <property type="match status" value="1"/>
</dbReference>
<dbReference type="InterPro" id="IPR004937">
    <property type="entry name" value="Urea_transporter"/>
</dbReference>
<dbReference type="Proteomes" id="UP000217944">
    <property type="component" value="Unassembled WGS sequence"/>
</dbReference>
<dbReference type="OrthoDB" id="9795421at2"/>
<gene>
    <name evidence="9" type="ORF">LNAT_P1364</name>
</gene>
<evidence type="ECO:0000256" key="1">
    <source>
        <dbReference type="ARBA" id="ARBA00004651"/>
    </source>
</evidence>
<comment type="subcellular location">
    <subcellularLocation>
        <location evidence="1">Cell membrane</location>
        <topology evidence="1">Multi-pass membrane protein</topology>
    </subcellularLocation>
</comment>
<dbReference type="SUPFAM" id="SSF51261">
    <property type="entry name" value="Duplicated hybrid motif"/>
    <property type="match status" value="1"/>
</dbReference>
<accession>A0A292YFW7</accession>
<dbReference type="AlphaFoldDB" id="A0A292YFW7"/>
<organism evidence="9 10">
    <name type="scientific">Lebetimonas natsushimae</name>
    <dbReference type="NCBI Taxonomy" id="1936991"/>
    <lineage>
        <taxon>Bacteria</taxon>
        <taxon>Pseudomonadati</taxon>
        <taxon>Campylobacterota</taxon>
        <taxon>Epsilonproteobacteria</taxon>
        <taxon>Nautiliales</taxon>
        <taxon>Nautiliaceae</taxon>
        <taxon>Lebetimonas</taxon>
    </lineage>
</organism>
<feature type="transmembrane region" description="Helical" evidence="7">
    <location>
        <begin position="274"/>
        <end position="293"/>
    </location>
</feature>
<evidence type="ECO:0000256" key="7">
    <source>
        <dbReference type="SAM" id="Phobius"/>
    </source>
</evidence>
<feature type="transmembrane region" description="Helical" evidence="7">
    <location>
        <begin position="242"/>
        <end position="262"/>
    </location>
</feature>
<comment type="caution">
    <text evidence="9">The sequence shown here is derived from an EMBL/GenBank/DDBJ whole genome shotgun (WGS) entry which is preliminary data.</text>
</comment>
<protein>
    <recommendedName>
        <fullName evidence="8">M23ase beta-sheet core domain-containing protein</fullName>
    </recommendedName>
</protein>
<name>A0A292YFW7_9BACT</name>
<dbReference type="InterPro" id="IPR029020">
    <property type="entry name" value="Ammonium/urea_transptr"/>
</dbReference>
<feature type="transmembrane region" description="Helical" evidence="7">
    <location>
        <begin position="24"/>
        <end position="51"/>
    </location>
</feature>
<comment type="similarity">
    <text evidence="2">Belongs to the urea transporter family.</text>
</comment>
<dbReference type="CDD" id="cd12797">
    <property type="entry name" value="M23_peptidase"/>
    <property type="match status" value="1"/>
</dbReference>
<feature type="transmembrane region" description="Helical" evidence="7">
    <location>
        <begin position="112"/>
        <end position="131"/>
    </location>
</feature>
<feature type="transmembrane region" description="Helical" evidence="7">
    <location>
        <begin position="188"/>
        <end position="206"/>
    </location>
</feature>
<keyword evidence="6 7" id="KW-0472">Membrane</keyword>
<keyword evidence="5 7" id="KW-1133">Transmembrane helix</keyword>
<evidence type="ECO:0000259" key="8">
    <source>
        <dbReference type="Pfam" id="PF01551"/>
    </source>
</evidence>
<evidence type="ECO:0000256" key="6">
    <source>
        <dbReference type="ARBA" id="ARBA00023136"/>
    </source>
</evidence>
<dbReference type="Gene3D" id="1.10.3430.10">
    <property type="entry name" value="Ammonium transporter AmtB like domains"/>
    <property type="match status" value="1"/>
</dbReference>
<keyword evidence="10" id="KW-1185">Reference proteome</keyword>
<evidence type="ECO:0000313" key="9">
    <source>
        <dbReference type="EMBL" id="GAX88066.1"/>
    </source>
</evidence>
<dbReference type="Gene3D" id="2.70.70.10">
    <property type="entry name" value="Glucose Permease (Domain IIA)"/>
    <property type="match status" value="1"/>
</dbReference>
<sequence length="667" mass="77988">MKKLALVFKPYISILFLRDLKAGVILFLLSFILPSVGILGSIAIISTILFAEIAKIREEYIKYGFYLYNSLLVGMGVGFYYSVTFLTVFLTVILSILTFLISFGLNRIFIKYSLPILSLPFAIVSMFFYLASFKYTNLLSNILERKPVFNLDFPFFKEYFISMGTVFFLPYPIAGLIISLIILFYSRILFFLSILGFYTGVYFHSFFTNYYDALNSPYNFNFILIAMAVGGVFLLPTLKNYIIALISVMVSVIVVDAMEVFFNFYSLPVYTMPFNFITLLVILLFYSVGYTFFNYSIKGTPEKSLIAFLSNFFRFGGNDVKIHLPFSGKWSIYQAFNGEWTHKGKWKYAYDFVIKKNGKTYKDEGLFLEDYYAFGENVLSPVNGYVIAKRDDLKDNIIGVVDRVNNWGNYIIIKSDEGFFVEISHLMQSSIKVNVGDYVKVGDILGKCGNSGYSPEPHIHIQVQKNGFLGSETLPFKFYDYIKKNKLYFYSLPKKEEEIEATILDKSMQLRFNFILDDIYKYKTEQNEIIEFIIKMNDKGEFYLFDGKNKLYFYLHDKLFYFYEYDGAESYLKEIYKIVPRIPLINKNVIYKDVLPLDIRIKGIKLLIAEFLLPFNFNFFLRKEKYKKENLSIKSNYGEVYFSFYEKGFEKIKGKDFELRRVYEKDN</sequence>
<dbReference type="RefSeq" id="WP_096259749.1">
    <property type="nucleotide sequence ID" value="NZ_BDME01000002.1"/>
</dbReference>
<feature type="domain" description="M23ase beta-sheet core" evidence="8">
    <location>
        <begin position="375"/>
        <end position="467"/>
    </location>
</feature>
<feature type="transmembrane region" description="Helical" evidence="7">
    <location>
        <begin position="63"/>
        <end position="81"/>
    </location>
</feature>
<evidence type="ECO:0000256" key="2">
    <source>
        <dbReference type="ARBA" id="ARBA00005914"/>
    </source>
</evidence>
<feature type="transmembrane region" description="Helical" evidence="7">
    <location>
        <begin position="87"/>
        <end position="105"/>
    </location>
</feature>
<dbReference type="InterPro" id="IPR016047">
    <property type="entry name" value="M23ase_b-sheet_dom"/>
</dbReference>
<dbReference type="GO" id="GO:0015204">
    <property type="term" value="F:urea transmembrane transporter activity"/>
    <property type="evidence" value="ECO:0007669"/>
    <property type="project" value="InterPro"/>
</dbReference>
<keyword evidence="3" id="KW-1003">Cell membrane</keyword>
<evidence type="ECO:0000313" key="10">
    <source>
        <dbReference type="Proteomes" id="UP000217944"/>
    </source>
</evidence>
<dbReference type="Pfam" id="PF01551">
    <property type="entry name" value="Peptidase_M23"/>
    <property type="match status" value="1"/>
</dbReference>
<evidence type="ECO:0000256" key="4">
    <source>
        <dbReference type="ARBA" id="ARBA00022692"/>
    </source>
</evidence>
<feature type="transmembrane region" description="Helical" evidence="7">
    <location>
        <begin position="218"/>
        <end position="235"/>
    </location>
</feature>
<dbReference type="GO" id="GO:0005886">
    <property type="term" value="C:plasma membrane"/>
    <property type="evidence" value="ECO:0007669"/>
    <property type="project" value="UniProtKB-SubCell"/>
</dbReference>
<evidence type="ECO:0000256" key="3">
    <source>
        <dbReference type="ARBA" id="ARBA00022475"/>
    </source>
</evidence>
<dbReference type="InterPro" id="IPR011055">
    <property type="entry name" value="Dup_hybrid_motif"/>
</dbReference>
<dbReference type="EMBL" id="BDME01000002">
    <property type="protein sequence ID" value="GAX88066.1"/>
    <property type="molecule type" value="Genomic_DNA"/>
</dbReference>
<reference evidence="9 10" key="1">
    <citation type="journal article" date="2017" name="Syst. Appl. Microbiol.">
        <title>Lebetimonas natsushimae sp. nov., a novel strictly anaerobic, moderately thermophilic chemoautotroph isolated from a deep-sea hydrothermal vent polychaete nest in the Mid-Okinawa Trough.</title>
        <authorList>
            <person name="Nagata R."/>
            <person name="Takaki Y."/>
            <person name="Tame A."/>
            <person name="Nunoura T."/>
            <person name="Muto H."/>
            <person name="Mino S."/>
            <person name="Sawayama S."/>
            <person name="Takai K."/>
            <person name="Nakagawa S."/>
        </authorList>
    </citation>
    <scope>NUCLEOTIDE SEQUENCE [LARGE SCALE GENOMIC DNA]</scope>
    <source>
        <strain evidence="9 10">HS1857</strain>
    </source>
</reference>
<keyword evidence="4 7" id="KW-0812">Transmembrane</keyword>
<feature type="transmembrane region" description="Helical" evidence="7">
    <location>
        <begin position="159"/>
        <end position="181"/>
    </location>
</feature>
<evidence type="ECO:0000256" key="5">
    <source>
        <dbReference type="ARBA" id="ARBA00022989"/>
    </source>
</evidence>
<dbReference type="PANTHER" id="PTHR10464">
    <property type="entry name" value="UREA TRANSPORTER"/>
    <property type="match status" value="1"/>
</dbReference>
<dbReference type="PANTHER" id="PTHR10464:SF4">
    <property type="entry name" value="UREA TRANSPORTER"/>
    <property type="match status" value="1"/>
</dbReference>